<dbReference type="STRING" id="741276.A0A2S5B5F1"/>
<dbReference type="GO" id="GO:0005694">
    <property type="term" value="C:chromosome"/>
    <property type="evidence" value="ECO:0007669"/>
    <property type="project" value="TreeGrafter"/>
</dbReference>
<evidence type="ECO:0000256" key="13">
    <source>
        <dbReference type="ARBA" id="ARBA00048679"/>
    </source>
</evidence>
<dbReference type="InterPro" id="IPR003152">
    <property type="entry name" value="FATC_dom"/>
</dbReference>
<dbReference type="Gene3D" id="3.30.1010.10">
    <property type="entry name" value="Phosphatidylinositol 3-kinase Catalytic Subunit, Chain A, domain 4"/>
    <property type="match status" value="1"/>
</dbReference>
<comment type="catalytic activity">
    <reaction evidence="13">
        <text>L-seryl-[protein] + ATP = O-phospho-L-seryl-[protein] + ADP + H(+)</text>
        <dbReference type="Rhea" id="RHEA:17989"/>
        <dbReference type="Rhea" id="RHEA-COMP:9863"/>
        <dbReference type="Rhea" id="RHEA-COMP:11604"/>
        <dbReference type="ChEBI" id="CHEBI:15378"/>
        <dbReference type="ChEBI" id="CHEBI:29999"/>
        <dbReference type="ChEBI" id="CHEBI:30616"/>
        <dbReference type="ChEBI" id="CHEBI:83421"/>
        <dbReference type="ChEBI" id="CHEBI:456216"/>
        <dbReference type="EC" id="2.7.11.1"/>
    </reaction>
</comment>
<name>A0A2S5B5F1_9BASI</name>
<feature type="region of interest" description="Disordered" evidence="15">
    <location>
        <begin position="271"/>
        <end position="290"/>
    </location>
</feature>
<dbReference type="Gene3D" id="1.10.1070.11">
    <property type="entry name" value="Phosphatidylinositol 3-/4-kinase, catalytic domain"/>
    <property type="match status" value="1"/>
</dbReference>
<keyword evidence="20" id="KW-1185">Reference proteome</keyword>
<feature type="coiled-coil region" evidence="14">
    <location>
        <begin position="1515"/>
        <end position="1542"/>
    </location>
</feature>
<dbReference type="PANTHER" id="PTHR11139:SF125">
    <property type="entry name" value="SERINE_THREONINE-PROTEIN KINASE MEC1"/>
    <property type="match status" value="1"/>
</dbReference>
<dbReference type="SMART" id="SM00146">
    <property type="entry name" value="PI3Kc"/>
    <property type="match status" value="1"/>
</dbReference>
<dbReference type="PROSITE" id="PS51189">
    <property type="entry name" value="FAT"/>
    <property type="match status" value="1"/>
</dbReference>
<dbReference type="SUPFAM" id="SSF56112">
    <property type="entry name" value="Protein kinase-like (PK-like)"/>
    <property type="match status" value="1"/>
</dbReference>
<evidence type="ECO:0000256" key="1">
    <source>
        <dbReference type="ARBA" id="ARBA00004123"/>
    </source>
</evidence>
<reference evidence="19 20" key="1">
    <citation type="journal article" date="2018" name="Front. Microbiol.">
        <title>Prospects for Fungal Bioremediation of Acidic Radioactive Waste Sites: Characterization and Genome Sequence of Rhodotorula taiwanensis MD1149.</title>
        <authorList>
            <person name="Tkavc R."/>
            <person name="Matrosova V.Y."/>
            <person name="Grichenko O.E."/>
            <person name="Gostincar C."/>
            <person name="Volpe R.P."/>
            <person name="Klimenkova P."/>
            <person name="Gaidamakova E.K."/>
            <person name="Zhou C.E."/>
            <person name="Stewart B.J."/>
            <person name="Lyman M.G."/>
            <person name="Malfatti S.A."/>
            <person name="Rubinfeld B."/>
            <person name="Courtot M."/>
            <person name="Singh J."/>
            <person name="Dalgard C.L."/>
            <person name="Hamilton T."/>
            <person name="Frey K.G."/>
            <person name="Gunde-Cimerman N."/>
            <person name="Dugan L."/>
            <person name="Daly M.J."/>
        </authorList>
    </citation>
    <scope>NUCLEOTIDE SEQUENCE [LARGE SCALE GENOMIC DNA]</scope>
    <source>
        <strain evidence="19 20">MD1149</strain>
    </source>
</reference>
<evidence type="ECO:0000256" key="7">
    <source>
        <dbReference type="ARBA" id="ARBA00022763"/>
    </source>
</evidence>
<comment type="subcellular location">
    <subcellularLocation>
        <location evidence="1">Nucleus</location>
    </subcellularLocation>
</comment>
<feature type="domain" description="FAT" evidence="17">
    <location>
        <begin position="1561"/>
        <end position="2138"/>
    </location>
</feature>
<sequence>MAPEAGPSTQMRPTQALPQATHALLHTLAPVHSTHFPRLARAVHADTTEFSTSQQRQDAEQKMALLKSVLGGWLHGVEADLEAEKDASETKENLTALIETLPGSLSGLRAKPRLLLHSLRDGDASAARLRSPTKSAANMQTESAQDADDEDEDLATFLVPRCLSTCARLQAALLDPVVSARVPEDVIALRRAALAEVETFLIGILDVLADGALRIEWRDKAVKDKARRNGTGKAKQIVHAVLQAVRALLPEVGTDSTDAFPRVLRLFEDSGTADFTPHPTDPKDSPAARSAGISIRSSREALACVVSSLRVLTAVTTTSEYLAQYRGTVLAVVVEAWPTADSFASLPETASPRGREFETDRASLAESREQLVLAWLSMTQAVIGVADAAGRFELQVVAAAILKEVRSRLIRDLPETGDAAPVMLAASFEIEIMLVSGLVKLWALGTAGGARRAWLQDLLQESASYAAEILSEDAAVANGNRRPLAEFVAGLPEAAEWMTAESAIDIRESVGDTLSTLLAKVLSGVPGTDSLSSLARQAIDSATAAAKAMKPEFPRMKRRGNTSQRGTSPRKRMRPDDDDDIILVDAEESSAAEQARQRRARIKQTTTGVLAWCRKSAEQDVGSGAASMLAAGSEESAEQTMLRYISALPSASLELATHLARASGLIACARSDCVDSEPLLDLDTASPSCRVCESAQRPPPRHLQSDPTRSLSKEPLDAVARVFPGYFASLKEDTDRLVILDAFRRLIQHSAHEHPATQSAILQIVKPILEHPTRSLRCAAGEVFLALAIARQEGALSDAVAKDLFAALDAILAQGKPLLSQTVLQLAGKIARRGLLECESLARILRRLGDRNLFIKQLAKQELIQAAKHRGVKPYALVSPHFAVLSSLLVSSPLVLNTALDVLHQSRESLLRVTREHILPDIIFRRDDKLLHEVVKASRADSVAEMLCDPPVAAAVLAHLFVQSETARGPALKYFTASCHGVVLRNLIESVHVPLVYHLALALGDEHPAVAAQARNALVMVERYRLGHSADVKIDIAETLKHVIVGLLSHMNRGLHEANHQRPLRDKQRIIRSLDCITRMVGRAISGFSPQIMATLQTALEIPGLRLVALRAFLSFIQSLKFADIGAFIGPTTAAFVKLWPELHLLEREAAVATINYIVVENGDNLSAYVKDVADLADIPELALADRRLQAVRRTWTFATQLDNLLDRVGSENEVVMLQGLHEMRAFLNSNVAQLHVLASGDTFDPSLGRLVAVLLGAAVREGVENELHRNIAFECIGIVGAVDPDRFELPPIEQPPVVVENFLDGTEAIHFAIRLIVDLLVGAYRSTNDTKHQELLAYALQELLQFCQFTSDVVTGNGHSAAEELNRNRWLSLPKNAMEACAPLLTTRLSLQNSSLDAVSFPIYENTSTYREWVRSFASELLKRVSPECTAGRIFAPFAGLLHLEDTTIAQYLLPHLVLHVLISGKDADRVAIKTEIETILRDQLSRTQDLSENSRLLSAQTVFALMDHLSRWITLAKKLLAEIKAQRKKTKKERQTNERDIYEGLLSVEGILQDVPHILIAQAALTCKAYARSLLNFESHVNAERRKRGPGCDRELQGYYENLHECYAHLDEPDGMEGISTRILDPSTQHQIREHESTGRWTSAQSCWEVSLQQRPDDPENHVGLLRCLRNLGHYGDASPPDSMRTHIAGLFASRGGESDWERILAPFNIEASLFVGDWCGVEDALEVPGVDGPEAAFGRALCAIRSGNQAAIERSFFEARESLGNPIVAAGRESYRRVYESVIHLHILDELQQIQRLQLVGPSEMPALTASLAARLHASAPTFRAREPILNLRRTAFSLASLGDKATRSEVGALWLETSKIARKAGHHQTAYSAILQARECDADFAFFQSAKLFKANDQTYKAIQELDNKISPLLAAHTVIEAQRTQRSSPLAKAALCRVRWMLEAGRLETNEAALLFTEVEKLAPNWENAPYHLGHFWDSQADEKEKKQPRSKGKRHAVEIASYRTQTVKLYLAALTRGTKFIYQTLPRTLTIWLELGERPEVLEGMKKERSNTNDGESHDLTRAFKRCNRYVKESVIVRPIPSYLWLTVLPQVVSRILHGNSEVHDVIETILRHVISTYPHHGFWAMASGAKSTTNRRAKRNMRVFQKAKDDKRHSEVDVLIEEGLRLVDQLLVLCNFAINDKADTLSLKRTFPSLHKLTPTKVIIPLQNSLTVSLPFDASQAATHKPFPEYLPTFQSFDDQILIMSSLQKPRKITVRGSDGRSYGFLCKPKDDLRKDARLMEFNSMIIKLLKKDSDARSRRLNIRTYSVVPLNEECGLIEWVPHVVVLRGVLAKRYASMNVAAWNPELKRIFDTIRDDPKKTAERFETEVLKNFPSIFHEWFLENFPEPSAWHRARLAYSRTAAVISMVGFVLGLGDRHCENILLDGTTGDTVHVDFNCLFDKGRTFEVAERVPFRLTHNIIDGMGVTGVEGVYRKSAEISLRILRANKDSLRSVLETFLHDPLVEWVHSRSKRDSSNPPDQTKARALEALEPISNKLMGLQVTSDPESLGPKEVTIEEQVERLIREARNPHNLGSMYVGWCAWF</sequence>
<protein>
    <recommendedName>
        <fullName evidence="3">non-specific serine/threonine protein kinase</fullName>
        <ecNumber evidence="3">2.7.11.1</ecNumber>
    </recommendedName>
</protein>
<dbReference type="SUPFAM" id="SSF48371">
    <property type="entry name" value="ARM repeat"/>
    <property type="match status" value="1"/>
</dbReference>
<feature type="region of interest" description="Disordered" evidence="15">
    <location>
        <begin position="546"/>
        <end position="579"/>
    </location>
</feature>
<dbReference type="InterPro" id="IPR036940">
    <property type="entry name" value="PI3/4_kinase_cat_sf"/>
</dbReference>
<keyword evidence="5" id="KW-0808">Transferase</keyword>
<dbReference type="SMART" id="SM01343">
    <property type="entry name" value="FATC"/>
    <property type="match status" value="1"/>
</dbReference>
<organism evidence="19 20">
    <name type="scientific">Rhodotorula taiwanensis</name>
    <dbReference type="NCBI Taxonomy" id="741276"/>
    <lineage>
        <taxon>Eukaryota</taxon>
        <taxon>Fungi</taxon>
        <taxon>Dikarya</taxon>
        <taxon>Basidiomycota</taxon>
        <taxon>Pucciniomycotina</taxon>
        <taxon>Microbotryomycetes</taxon>
        <taxon>Sporidiobolales</taxon>
        <taxon>Sporidiobolaceae</taxon>
        <taxon>Rhodotorula</taxon>
    </lineage>
</organism>
<dbReference type="InterPro" id="IPR050517">
    <property type="entry name" value="DDR_Repair_Kinase"/>
</dbReference>
<dbReference type="InterPro" id="IPR000403">
    <property type="entry name" value="PI3/4_kinase_cat_dom"/>
</dbReference>
<evidence type="ECO:0000256" key="11">
    <source>
        <dbReference type="ARBA" id="ARBA00023242"/>
    </source>
</evidence>
<evidence type="ECO:0000256" key="15">
    <source>
        <dbReference type="SAM" id="MobiDB-lite"/>
    </source>
</evidence>
<evidence type="ECO:0000313" key="20">
    <source>
        <dbReference type="Proteomes" id="UP000237144"/>
    </source>
</evidence>
<keyword evidence="14" id="KW-0175">Coiled coil</keyword>
<feature type="region of interest" description="Disordered" evidence="15">
    <location>
        <begin position="126"/>
        <end position="150"/>
    </location>
</feature>
<dbReference type="InterPro" id="IPR014009">
    <property type="entry name" value="PIK_FAT"/>
</dbReference>
<evidence type="ECO:0000256" key="12">
    <source>
        <dbReference type="ARBA" id="ARBA00047899"/>
    </source>
</evidence>
<keyword evidence="10" id="KW-0234">DNA repair</keyword>
<keyword evidence="4" id="KW-0723">Serine/threonine-protein kinase</keyword>
<dbReference type="GO" id="GO:0004674">
    <property type="term" value="F:protein serine/threonine kinase activity"/>
    <property type="evidence" value="ECO:0007669"/>
    <property type="project" value="UniProtKB-KW"/>
</dbReference>
<dbReference type="Proteomes" id="UP000237144">
    <property type="component" value="Unassembled WGS sequence"/>
</dbReference>
<dbReference type="GO" id="GO:0000723">
    <property type="term" value="P:telomere maintenance"/>
    <property type="evidence" value="ECO:0007669"/>
    <property type="project" value="TreeGrafter"/>
</dbReference>
<dbReference type="PROSITE" id="PS00916">
    <property type="entry name" value="PI3_4_KINASE_2"/>
    <property type="match status" value="1"/>
</dbReference>
<dbReference type="Pfam" id="PF25030">
    <property type="entry name" value="M-HEAT_ATR"/>
    <property type="match status" value="1"/>
</dbReference>
<dbReference type="Pfam" id="PF08064">
    <property type="entry name" value="UME"/>
    <property type="match status" value="1"/>
</dbReference>
<dbReference type="PANTHER" id="PTHR11139">
    <property type="entry name" value="ATAXIA TELANGIECTASIA MUTATED ATM -RELATED"/>
    <property type="match status" value="1"/>
</dbReference>
<accession>A0A2S5B5F1</accession>
<dbReference type="PROSITE" id="PS51190">
    <property type="entry name" value="FATC"/>
    <property type="match status" value="1"/>
</dbReference>
<dbReference type="OrthoDB" id="381190at2759"/>
<comment type="catalytic activity">
    <reaction evidence="12">
        <text>L-threonyl-[protein] + ATP = O-phospho-L-threonyl-[protein] + ADP + H(+)</text>
        <dbReference type="Rhea" id="RHEA:46608"/>
        <dbReference type="Rhea" id="RHEA-COMP:11060"/>
        <dbReference type="Rhea" id="RHEA-COMP:11605"/>
        <dbReference type="ChEBI" id="CHEBI:15378"/>
        <dbReference type="ChEBI" id="CHEBI:30013"/>
        <dbReference type="ChEBI" id="CHEBI:30616"/>
        <dbReference type="ChEBI" id="CHEBI:61977"/>
        <dbReference type="ChEBI" id="CHEBI:456216"/>
        <dbReference type="EC" id="2.7.11.1"/>
    </reaction>
</comment>
<evidence type="ECO:0000256" key="8">
    <source>
        <dbReference type="ARBA" id="ARBA00022777"/>
    </source>
</evidence>
<dbReference type="EMBL" id="PJQD01000063">
    <property type="protein sequence ID" value="POY72014.1"/>
    <property type="molecule type" value="Genomic_DNA"/>
</dbReference>
<evidence type="ECO:0000256" key="6">
    <source>
        <dbReference type="ARBA" id="ARBA00022741"/>
    </source>
</evidence>
<evidence type="ECO:0000256" key="9">
    <source>
        <dbReference type="ARBA" id="ARBA00022840"/>
    </source>
</evidence>
<dbReference type="InterPro" id="IPR056802">
    <property type="entry name" value="ATR-like_M-HEAT"/>
</dbReference>
<dbReference type="InterPro" id="IPR011009">
    <property type="entry name" value="Kinase-like_dom_sf"/>
</dbReference>
<dbReference type="EC" id="2.7.11.1" evidence="3"/>
<dbReference type="InterPro" id="IPR012993">
    <property type="entry name" value="UME"/>
</dbReference>
<feature type="compositionally biased region" description="Polar residues" evidence="15">
    <location>
        <begin position="132"/>
        <end position="141"/>
    </location>
</feature>
<dbReference type="CDD" id="cd00892">
    <property type="entry name" value="PIKKc_ATR"/>
    <property type="match status" value="1"/>
</dbReference>
<proteinExistence type="inferred from homology"/>
<comment type="similarity">
    <text evidence="2">Belongs to the PI3/PI4-kinase family. ATM subfamily.</text>
</comment>
<keyword evidence="7" id="KW-0227">DNA damage</keyword>
<comment type="caution">
    <text evidence="19">The sequence shown here is derived from an EMBL/GenBank/DDBJ whole genome shotgun (WGS) entry which is preliminary data.</text>
</comment>
<dbReference type="Pfam" id="PF02260">
    <property type="entry name" value="FATC"/>
    <property type="match status" value="1"/>
</dbReference>
<dbReference type="Pfam" id="PF23593">
    <property type="entry name" value="HEAT_ATR"/>
    <property type="match status" value="1"/>
</dbReference>
<keyword evidence="9" id="KW-0067">ATP-binding</keyword>
<keyword evidence="8" id="KW-0418">Kinase</keyword>
<dbReference type="InterPro" id="IPR018936">
    <property type="entry name" value="PI3/4_kinase_CS"/>
</dbReference>
<evidence type="ECO:0000256" key="4">
    <source>
        <dbReference type="ARBA" id="ARBA00022527"/>
    </source>
</evidence>
<evidence type="ECO:0000256" key="2">
    <source>
        <dbReference type="ARBA" id="ARBA00010769"/>
    </source>
</evidence>
<evidence type="ECO:0000259" key="17">
    <source>
        <dbReference type="PROSITE" id="PS51189"/>
    </source>
</evidence>
<dbReference type="GO" id="GO:0000077">
    <property type="term" value="P:DNA damage checkpoint signaling"/>
    <property type="evidence" value="ECO:0007669"/>
    <property type="project" value="TreeGrafter"/>
</dbReference>
<evidence type="ECO:0000256" key="14">
    <source>
        <dbReference type="SAM" id="Coils"/>
    </source>
</evidence>
<dbReference type="InterPro" id="IPR016024">
    <property type="entry name" value="ARM-type_fold"/>
</dbReference>
<evidence type="ECO:0000256" key="10">
    <source>
        <dbReference type="ARBA" id="ARBA00023204"/>
    </source>
</evidence>
<evidence type="ECO:0000259" key="16">
    <source>
        <dbReference type="PROSITE" id="PS50290"/>
    </source>
</evidence>
<evidence type="ECO:0000313" key="19">
    <source>
        <dbReference type="EMBL" id="POY72014.1"/>
    </source>
</evidence>
<dbReference type="PROSITE" id="PS50290">
    <property type="entry name" value="PI3_4_KINASE_3"/>
    <property type="match status" value="1"/>
</dbReference>
<dbReference type="GO" id="GO:0006281">
    <property type="term" value="P:DNA repair"/>
    <property type="evidence" value="ECO:0007669"/>
    <property type="project" value="UniProtKB-KW"/>
</dbReference>
<dbReference type="GO" id="GO:0005634">
    <property type="term" value="C:nucleus"/>
    <property type="evidence" value="ECO:0007669"/>
    <property type="project" value="UniProtKB-SubCell"/>
</dbReference>
<dbReference type="Pfam" id="PF00454">
    <property type="entry name" value="PI3_PI4_kinase"/>
    <property type="match status" value="1"/>
</dbReference>
<dbReference type="SMART" id="SM00802">
    <property type="entry name" value="UME"/>
    <property type="match status" value="1"/>
</dbReference>
<dbReference type="InterPro" id="IPR003151">
    <property type="entry name" value="PIK-rel_kinase_FAT"/>
</dbReference>
<dbReference type="Pfam" id="PF02259">
    <property type="entry name" value="FAT"/>
    <property type="match status" value="1"/>
</dbReference>
<dbReference type="InterPro" id="IPR057564">
    <property type="entry name" value="HEAT_ATR"/>
</dbReference>
<evidence type="ECO:0000256" key="5">
    <source>
        <dbReference type="ARBA" id="ARBA00022679"/>
    </source>
</evidence>
<feature type="domain" description="PI3K/PI4K catalytic" evidence="16">
    <location>
        <begin position="2244"/>
        <end position="2556"/>
    </location>
</feature>
<keyword evidence="11" id="KW-0539">Nucleus</keyword>
<dbReference type="GO" id="GO:0005524">
    <property type="term" value="F:ATP binding"/>
    <property type="evidence" value="ECO:0007669"/>
    <property type="project" value="UniProtKB-KW"/>
</dbReference>
<evidence type="ECO:0000259" key="18">
    <source>
        <dbReference type="PROSITE" id="PS51190"/>
    </source>
</evidence>
<feature type="domain" description="FATC" evidence="18">
    <location>
        <begin position="2559"/>
        <end position="2591"/>
    </location>
</feature>
<keyword evidence="6" id="KW-0547">Nucleotide-binding</keyword>
<gene>
    <name evidence="19" type="ORF">BMF94_5023</name>
</gene>
<evidence type="ECO:0000256" key="3">
    <source>
        <dbReference type="ARBA" id="ARBA00012513"/>
    </source>
</evidence>